<accession>F8NQ16</accession>
<dbReference type="OrthoDB" id="2973282at2759"/>
<protein>
    <submittedName>
        <fullName evidence="1">Uncharacterized protein</fullName>
    </submittedName>
</protein>
<dbReference type="EMBL" id="GL945432">
    <property type="protein sequence ID" value="EGO26495.1"/>
    <property type="molecule type" value="Genomic_DNA"/>
</dbReference>
<dbReference type="RefSeq" id="XP_007316668.1">
    <property type="nucleotide sequence ID" value="XM_007316606.1"/>
</dbReference>
<sequence>MNSKEMIKEMLKGHICKDSSSNPPLLWPNLQTLVLENWNVSDEIELLLKLLYVRERAGSPIKQLKLRNSEANTFKAISPWLRSKLDELVSVELETDLPPWLI</sequence>
<reference evidence="1" key="1">
    <citation type="submission" date="2011-04" db="EMBL/GenBank/DDBJ databases">
        <title>Evolution of plant cell wall degrading machinery underlies the functional diversity of forest fungi.</title>
        <authorList>
            <consortium name="US DOE Joint Genome Institute (JGI-PGF)"/>
            <person name="Eastwood D.C."/>
            <person name="Floudas D."/>
            <person name="Binder M."/>
            <person name="Majcherczyk A."/>
            <person name="Schneider P."/>
            <person name="Aerts A."/>
            <person name="Asiegbu F.O."/>
            <person name="Baker S.E."/>
            <person name="Barry K."/>
            <person name="Bendiksby M."/>
            <person name="Blumentritt M."/>
            <person name="Coutinho P.M."/>
            <person name="Cullen D."/>
            <person name="Cullen D."/>
            <person name="Gathman A."/>
            <person name="Goodell B."/>
            <person name="Henrissat B."/>
            <person name="Ihrmark K."/>
            <person name="Kauserud H."/>
            <person name="Kohler A."/>
            <person name="LaButti K."/>
            <person name="Lapidus A."/>
            <person name="Lavin J.L."/>
            <person name="Lee Y.-H."/>
            <person name="Lindquist E."/>
            <person name="Lilly W."/>
            <person name="Lucas S."/>
            <person name="Morin E."/>
            <person name="Murat C."/>
            <person name="Oguiza J.A."/>
            <person name="Park J."/>
            <person name="Pisabarro A.G."/>
            <person name="Riley R."/>
            <person name="Rosling A."/>
            <person name="Salamov A."/>
            <person name="Schmidt O."/>
            <person name="Schmutz J."/>
            <person name="Skrede I."/>
            <person name="Stenlid J."/>
            <person name="Wiebenga A."/>
            <person name="Xie X."/>
            <person name="Kues U."/>
            <person name="Hibbett D.S."/>
            <person name="Hoffmeister D."/>
            <person name="Hogberg N."/>
            <person name="Martin F."/>
            <person name="Grigoriev I.V."/>
            <person name="Watkinson S.C."/>
        </authorList>
    </citation>
    <scope>NUCLEOTIDE SEQUENCE</scope>
    <source>
        <strain evidence="1">S7.9</strain>
    </source>
</reference>
<dbReference type="KEGG" id="sla:SERLADRAFT_463628"/>
<evidence type="ECO:0000313" key="1">
    <source>
        <dbReference type="EMBL" id="EGO26495.1"/>
    </source>
</evidence>
<organism>
    <name type="scientific">Serpula lacrymans var. lacrymans (strain S7.9)</name>
    <name type="common">Dry rot fungus</name>
    <dbReference type="NCBI Taxonomy" id="578457"/>
    <lineage>
        <taxon>Eukaryota</taxon>
        <taxon>Fungi</taxon>
        <taxon>Dikarya</taxon>
        <taxon>Basidiomycota</taxon>
        <taxon>Agaricomycotina</taxon>
        <taxon>Agaricomycetes</taxon>
        <taxon>Agaricomycetidae</taxon>
        <taxon>Boletales</taxon>
        <taxon>Coniophorineae</taxon>
        <taxon>Serpulaceae</taxon>
        <taxon>Serpula</taxon>
    </lineage>
</organism>
<dbReference type="AlphaFoldDB" id="F8NQ16"/>
<name>F8NQ16_SERL9</name>
<dbReference type="GeneID" id="18818597"/>
<gene>
    <name evidence="1" type="ORF">SERLADRAFT_463628</name>
</gene>
<dbReference type="Proteomes" id="UP000008064">
    <property type="component" value="Unassembled WGS sequence"/>
</dbReference>
<proteinExistence type="predicted"/>
<dbReference type="HOGENOM" id="CLU_2279205_0_0_1"/>